<dbReference type="InterPro" id="IPR002018">
    <property type="entry name" value="CarbesteraseB"/>
</dbReference>
<dbReference type="PROSITE" id="PS00941">
    <property type="entry name" value="CARBOXYLESTERASE_B_2"/>
    <property type="match status" value="1"/>
</dbReference>
<proteinExistence type="inferred from homology"/>
<dbReference type="AlphaFoldDB" id="A0A6A5ZKI1"/>
<evidence type="ECO:0000256" key="1">
    <source>
        <dbReference type="ARBA" id="ARBA00005964"/>
    </source>
</evidence>
<protein>
    <recommendedName>
        <fullName evidence="3">Carboxylesterase type B domain-containing protein</fullName>
    </recommendedName>
</protein>
<dbReference type="PANTHER" id="PTHR43918:SF4">
    <property type="entry name" value="CARBOXYLIC ESTER HYDROLASE"/>
    <property type="match status" value="1"/>
</dbReference>
<feature type="domain" description="Carboxylesterase type B" evidence="3">
    <location>
        <begin position="21"/>
        <end position="144"/>
    </location>
</feature>
<evidence type="ECO:0000259" key="3">
    <source>
        <dbReference type="Pfam" id="PF00135"/>
    </source>
</evidence>
<dbReference type="InterPro" id="IPR050654">
    <property type="entry name" value="AChE-related_enzymes"/>
</dbReference>
<dbReference type="Pfam" id="PF00135">
    <property type="entry name" value="COesterase"/>
    <property type="match status" value="1"/>
</dbReference>
<accession>A0A6A5ZKI1</accession>
<comment type="similarity">
    <text evidence="1">Belongs to the type-B carboxylesterase/lipase family.</text>
</comment>
<dbReference type="Gene3D" id="3.40.50.1820">
    <property type="entry name" value="alpha/beta hydrolase"/>
    <property type="match status" value="1"/>
</dbReference>
<dbReference type="SUPFAM" id="SSF53474">
    <property type="entry name" value="alpha/beta-Hydrolases"/>
    <property type="match status" value="1"/>
</dbReference>
<dbReference type="GO" id="GO:0052689">
    <property type="term" value="F:carboxylic ester hydrolase activity"/>
    <property type="evidence" value="ECO:0007669"/>
    <property type="project" value="TreeGrafter"/>
</dbReference>
<reference evidence="4" key="1">
    <citation type="journal article" date="2020" name="Stud. Mycol.">
        <title>101 Dothideomycetes genomes: a test case for predicting lifestyles and emergence of pathogens.</title>
        <authorList>
            <person name="Haridas S."/>
            <person name="Albert R."/>
            <person name="Binder M."/>
            <person name="Bloem J."/>
            <person name="Labutti K."/>
            <person name="Salamov A."/>
            <person name="Andreopoulos B."/>
            <person name="Baker S."/>
            <person name="Barry K."/>
            <person name="Bills G."/>
            <person name="Bluhm B."/>
            <person name="Cannon C."/>
            <person name="Castanera R."/>
            <person name="Culley D."/>
            <person name="Daum C."/>
            <person name="Ezra D."/>
            <person name="Gonzalez J."/>
            <person name="Henrissat B."/>
            <person name="Kuo A."/>
            <person name="Liang C."/>
            <person name="Lipzen A."/>
            <person name="Lutzoni F."/>
            <person name="Magnuson J."/>
            <person name="Mondo S."/>
            <person name="Nolan M."/>
            <person name="Ohm R."/>
            <person name="Pangilinan J."/>
            <person name="Park H.-J."/>
            <person name="Ramirez L."/>
            <person name="Alfaro M."/>
            <person name="Sun H."/>
            <person name="Tritt A."/>
            <person name="Yoshinaga Y."/>
            <person name="Zwiers L.-H."/>
            <person name="Turgeon B."/>
            <person name="Goodwin S."/>
            <person name="Spatafora J."/>
            <person name="Crous P."/>
            <person name="Grigoriev I."/>
        </authorList>
    </citation>
    <scope>NUCLEOTIDE SEQUENCE</scope>
    <source>
        <strain evidence="4">CBS 627.86</strain>
    </source>
</reference>
<evidence type="ECO:0000313" key="5">
    <source>
        <dbReference type="Proteomes" id="UP000799770"/>
    </source>
</evidence>
<dbReference type="PANTHER" id="PTHR43918">
    <property type="entry name" value="ACETYLCHOLINESTERASE"/>
    <property type="match status" value="1"/>
</dbReference>
<dbReference type="OrthoDB" id="3200163at2759"/>
<dbReference type="InterPro" id="IPR029058">
    <property type="entry name" value="AB_hydrolase_fold"/>
</dbReference>
<dbReference type="EMBL" id="ML977315">
    <property type="protein sequence ID" value="KAF2119656.1"/>
    <property type="molecule type" value="Genomic_DNA"/>
</dbReference>
<organism evidence="4 5">
    <name type="scientific">Lophiotrema nucula</name>
    <dbReference type="NCBI Taxonomy" id="690887"/>
    <lineage>
        <taxon>Eukaryota</taxon>
        <taxon>Fungi</taxon>
        <taxon>Dikarya</taxon>
        <taxon>Ascomycota</taxon>
        <taxon>Pezizomycotina</taxon>
        <taxon>Dothideomycetes</taxon>
        <taxon>Pleosporomycetidae</taxon>
        <taxon>Pleosporales</taxon>
        <taxon>Lophiotremataceae</taxon>
        <taxon>Lophiotrema</taxon>
    </lineage>
</organism>
<dbReference type="Proteomes" id="UP000799770">
    <property type="component" value="Unassembled WGS sequence"/>
</dbReference>
<gene>
    <name evidence="4" type="ORF">BDV96DRAFT_596352</name>
</gene>
<evidence type="ECO:0000256" key="2">
    <source>
        <dbReference type="ARBA" id="ARBA00022801"/>
    </source>
</evidence>
<evidence type="ECO:0000313" key="4">
    <source>
        <dbReference type="EMBL" id="KAF2119656.1"/>
    </source>
</evidence>
<sequence>MGFGTRGASYFGHAYYGSMNQPNASEDCLTLNIWRPNSASGAEERKYWSNISRGKGKGSLAVFVWFYGGGLSSGYTRESVIIPHFSGIQVLGYGSNSLIRATMDLLVFLNGKQMAELGLLNIDMLDERLALHWIQENIASFGGDLTKGRRLIVQVGQHSIVGLSGTSPEPQPPILDINTNGKRMKTALRHSTPGHITTRGQITSTKAAVNC</sequence>
<dbReference type="InterPro" id="IPR019819">
    <property type="entry name" value="Carboxylesterase_B_CS"/>
</dbReference>
<keyword evidence="5" id="KW-1185">Reference proteome</keyword>
<name>A0A6A5ZKI1_9PLEO</name>
<keyword evidence="2" id="KW-0378">Hydrolase</keyword>